<feature type="domain" description="Bacteriophage T5 Orf172 DNA-binding" evidence="3">
    <location>
        <begin position="409"/>
        <end position="503"/>
    </location>
</feature>
<dbReference type="InterPro" id="IPR055499">
    <property type="entry name" value="DUF7071"/>
</dbReference>
<keyword evidence="2" id="KW-1133">Transmembrane helix</keyword>
<dbReference type="OrthoDB" id="3511049at2759"/>
<evidence type="ECO:0000256" key="2">
    <source>
        <dbReference type="SAM" id="Phobius"/>
    </source>
</evidence>
<evidence type="ECO:0000313" key="4">
    <source>
        <dbReference type="EMBL" id="PMD59132.1"/>
    </source>
</evidence>
<organism evidence="4 5">
    <name type="scientific">Hyaloscypha bicolor E</name>
    <dbReference type="NCBI Taxonomy" id="1095630"/>
    <lineage>
        <taxon>Eukaryota</taxon>
        <taxon>Fungi</taxon>
        <taxon>Dikarya</taxon>
        <taxon>Ascomycota</taxon>
        <taxon>Pezizomycotina</taxon>
        <taxon>Leotiomycetes</taxon>
        <taxon>Helotiales</taxon>
        <taxon>Hyaloscyphaceae</taxon>
        <taxon>Hyaloscypha</taxon>
        <taxon>Hyaloscypha bicolor</taxon>
    </lineage>
</organism>
<sequence>MRDGQEHEKETFIESGVDSRILAPDFSMRIKEASTEEGRCPVQSLPVGSCGSPVTPTSKGPYLIGESEVAAEPAPCLLAKQARPVTRLREGMSSSRRIYSRHLPSPPRPRPTDPVLVPMSQAITTETPPRRPSSHSNVSARSASSAGSLTDNDTIFDLNPSRAQTPTSPLTPGEISPNLSSCPQFGKTTESRSSVRSLGEQLLDHEPAEKRLYEILSEVAVSIYDTPSKRKIDLLKQQRSHVPRIPGRFESQDTDTDMGVEYFSSDPATSKSAQQVDEARQILGDFVDAPTVLSLMQQAHHLRTADWQVLANIYKEHKKARYDVQHLIQVLRIRTQKIQSNSIPRMVPEPAHRPKDPRFRKWKSPKHPREINNNIYNCIKSHHEAAKKPAKKPIKHLTPGWIYVFESPTEAPNHVKIGKTLKDPQKRKIQWEMCGLPLVEVDDNYRNAFDHYSVVESLIKAELHNDRRKYKCTHEHHAPKQWVEHEEWYEIDKQTALKSVHRWRNWIISLRPFDDSGLLTPYWHWRVRKLPRFIDDVNWDCWTQPRSLDYIDYQLEEFGKGYYAHIKAHLCRKDFHFCLTGGMMVFILHTQFGMVGAIWGFLALLIL</sequence>
<proteinExistence type="predicted"/>
<dbReference type="AlphaFoldDB" id="A0A2J6T7Z3"/>
<dbReference type="InParanoid" id="A0A2J6T7Z3"/>
<feature type="region of interest" description="Disordered" evidence="1">
    <location>
        <begin position="87"/>
        <end position="199"/>
    </location>
</feature>
<evidence type="ECO:0000313" key="5">
    <source>
        <dbReference type="Proteomes" id="UP000235371"/>
    </source>
</evidence>
<dbReference type="Proteomes" id="UP000235371">
    <property type="component" value="Unassembled WGS sequence"/>
</dbReference>
<keyword evidence="2" id="KW-0472">Membrane</keyword>
<accession>A0A2J6T7Z3</accession>
<protein>
    <recommendedName>
        <fullName evidence="3">Bacteriophage T5 Orf172 DNA-binding domain-containing protein</fullName>
    </recommendedName>
</protein>
<dbReference type="SMART" id="SM00974">
    <property type="entry name" value="T5orf172"/>
    <property type="match status" value="1"/>
</dbReference>
<gene>
    <name evidence="4" type="ORF">K444DRAFT_630756</name>
</gene>
<dbReference type="Pfam" id="PF23257">
    <property type="entry name" value="DUF7071"/>
    <property type="match status" value="1"/>
</dbReference>
<feature type="transmembrane region" description="Helical" evidence="2">
    <location>
        <begin position="581"/>
        <end position="606"/>
    </location>
</feature>
<dbReference type="Pfam" id="PF10544">
    <property type="entry name" value="T5orf172"/>
    <property type="match status" value="1"/>
</dbReference>
<feature type="compositionally biased region" description="Polar residues" evidence="1">
    <location>
        <begin position="161"/>
        <end position="170"/>
    </location>
</feature>
<dbReference type="GeneID" id="36591336"/>
<keyword evidence="5" id="KW-1185">Reference proteome</keyword>
<feature type="compositionally biased region" description="Basic and acidic residues" evidence="1">
    <location>
        <begin position="350"/>
        <end position="359"/>
    </location>
</feature>
<feature type="compositionally biased region" description="Low complexity" evidence="1">
    <location>
        <begin position="134"/>
        <end position="148"/>
    </location>
</feature>
<reference evidence="4 5" key="1">
    <citation type="submission" date="2016-04" db="EMBL/GenBank/DDBJ databases">
        <title>A degradative enzymes factory behind the ericoid mycorrhizal symbiosis.</title>
        <authorList>
            <consortium name="DOE Joint Genome Institute"/>
            <person name="Martino E."/>
            <person name="Morin E."/>
            <person name="Grelet G."/>
            <person name="Kuo A."/>
            <person name="Kohler A."/>
            <person name="Daghino S."/>
            <person name="Barry K."/>
            <person name="Choi C."/>
            <person name="Cichocki N."/>
            <person name="Clum A."/>
            <person name="Copeland A."/>
            <person name="Hainaut M."/>
            <person name="Haridas S."/>
            <person name="Labutti K."/>
            <person name="Lindquist E."/>
            <person name="Lipzen A."/>
            <person name="Khouja H.-R."/>
            <person name="Murat C."/>
            <person name="Ohm R."/>
            <person name="Olson A."/>
            <person name="Spatafora J."/>
            <person name="Veneault-Fourrey C."/>
            <person name="Henrissat B."/>
            <person name="Grigoriev I."/>
            <person name="Martin F."/>
            <person name="Perotto S."/>
        </authorList>
    </citation>
    <scope>NUCLEOTIDE SEQUENCE [LARGE SCALE GENOMIC DNA]</scope>
    <source>
        <strain evidence="4 5">E</strain>
    </source>
</reference>
<evidence type="ECO:0000256" key="1">
    <source>
        <dbReference type="SAM" id="MobiDB-lite"/>
    </source>
</evidence>
<evidence type="ECO:0000259" key="3">
    <source>
        <dbReference type="SMART" id="SM00974"/>
    </source>
</evidence>
<feature type="compositionally biased region" description="Polar residues" evidence="1">
    <location>
        <begin position="177"/>
        <end position="196"/>
    </location>
</feature>
<dbReference type="EMBL" id="KZ613817">
    <property type="protein sequence ID" value="PMD59132.1"/>
    <property type="molecule type" value="Genomic_DNA"/>
</dbReference>
<keyword evidence="2" id="KW-0812">Transmembrane</keyword>
<dbReference type="InterPro" id="IPR018306">
    <property type="entry name" value="Phage_T5_Orf172_DNA-bd"/>
</dbReference>
<name>A0A2J6T7Z3_9HELO</name>
<feature type="region of interest" description="Disordered" evidence="1">
    <location>
        <begin position="345"/>
        <end position="366"/>
    </location>
</feature>
<dbReference type="RefSeq" id="XP_024736036.1">
    <property type="nucleotide sequence ID" value="XM_024883259.1"/>
</dbReference>